<dbReference type="GO" id="GO:0032589">
    <property type="term" value="C:neuron projection membrane"/>
    <property type="evidence" value="ECO:0007669"/>
    <property type="project" value="TreeGrafter"/>
</dbReference>
<feature type="domain" description="Ig-like" evidence="1">
    <location>
        <begin position="23"/>
        <end position="121"/>
    </location>
</feature>
<dbReference type="InterPro" id="IPR013098">
    <property type="entry name" value="Ig_I-set"/>
</dbReference>
<feature type="domain" description="Ig-like" evidence="1">
    <location>
        <begin position="133"/>
        <end position="242"/>
    </location>
</feature>
<dbReference type="InterPro" id="IPR007110">
    <property type="entry name" value="Ig-like_dom"/>
</dbReference>
<dbReference type="EMBL" id="WJQU01000002">
    <property type="protein sequence ID" value="KAJ6641958.1"/>
    <property type="molecule type" value="Genomic_DNA"/>
</dbReference>
<reference evidence="2" key="1">
    <citation type="submission" date="2022-07" db="EMBL/GenBank/DDBJ databases">
        <authorList>
            <person name="Trinca V."/>
            <person name="Uliana J.V.C."/>
            <person name="Torres T.T."/>
            <person name="Ward R.J."/>
            <person name="Monesi N."/>
        </authorList>
    </citation>
    <scope>NUCLEOTIDE SEQUENCE</scope>
    <source>
        <strain evidence="2">HSMRA1968</strain>
        <tissue evidence="2">Whole embryos</tissue>
    </source>
</reference>
<dbReference type="SMART" id="SM00409">
    <property type="entry name" value="IG"/>
    <property type="match status" value="2"/>
</dbReference>
<dbReference type="AlphaFoldDB" id="A0A9Q0N1K8"/>
<sequence length="283" mass="31782">MYNSSIWLHERPIHFRNVTEKAPSFGKVPTSIEVMPGQTVVLSCIVDNLGDRTVSWIRTSDLQILTSGSITFTGDNRFSTEPTDDALSNCWGLMIRNVRYTDTGQYECQLNTSPKLKINVTLIVREQQLMDRPFDGTTIDGPREQEIKRGGIITLACRATISMTNNEKNRKSRNDGTPRTKRVIWSMNNAPMTMQIKRGGINVYTDWNFNEVVSNLTVTSVTESDQGVYKCSIDDIGSDEVFVYVVDDYKKTSGFIAASSASHLISSLLIYYALVSVCNDKLF</sequence>
<dbReference type="SUPFAM" id="SSF48726">
    <property type="entry name" value="Immunoglobulin"/>
    <property type="match status" value="2"/>
</dbReference>
<protein>
    <submittedName>
        <fullName evidence="2">Titin</fullName>
    </submittedName>
</protein>
<organism evidence="2 3">
    <name type="scientific">Pseudolycoriella hygida</name>
    <dbReference type="NCBI Taxonomy" id="35572"/>
    <lineage>
        <taxon>Eukaryota</taxon>
        <taxon>Metazoa</taxon>
        <taxon>Ecdysozoa</taxon>
        <taxon>Arthropoda</taxon>
        <taxon>Hexapoda</taxon>
        <taxon>Insecta</taxon>
        <taxon>Pterygota</taxon>
        <taxon>Neoptera</taxon>
        <taxon>Endopterygota</taxon>
        <taxon>Diptera</taxon>
        <taxon>Nematocera</taxon>
        <taxon>Sciaroidea</taxon>
        <taxon>Sciaridae</taxon>
        <taxon>Pseudolycoriella</taxon>
    </lineage>
</organism>
<dbReference type="Pfam" id="PF07679">
    <property type="entry name" value="I-set"/>
    <property type="match status" value="1"/>
</dbReference>
<comment type="caution">
    <text evidence="2">The sequence shown here is derived from an EMBL/GenBank/DDBJ whole genome shotgun (WGS) entry which is preliminary data.</text>
</comment>
<dbReference type="OrthoDB" id="6377396at2759"/>
<proteinExistence type="predicted"/>
<evidence type="ECO:0000313" key="2">
    <source>
        <dbReference type="EMBL" id="KAJ6641958.1"/>
    </source>
</evidence>
<dbReference type="InterPro" id="IPR037448">
    <property type="entry name" value="Zig-8"/>
</dbReference>
<evidence type="ECO:0000313" key="3">
    <source>
        <dbReference type="Proteomes" id="UP001151699"/>
    </source>
</evidence>
<dbReference type="GO" id="GO:0050808">
    <property type="term" value="P:synapse organization"/>
    <property type="evidence" value="ECO:0007669"/>
    <property type="project" value="TreeGrafter"/>
</dbReference>
<dbReference type="InterPro" id="IPR003599">
    <property type="entry name" value="Ig_sub"/>
</dbReference>
<dbReference type="InterPro" id="IPR036179">
    <property type="entry name" value="Ig-like_dom_sf"/>
</dbReference>
<gene>
    <name evidence="2" type="primary">Ttn</name>
    <name evidence="2" type="ORF">Bhyg_06903</name>
</gene>
<accession>A0A9Q0N1K8</accession>
<name>A0A9Q0N1K8_9DIPT</name>
<evidence type="ECO:0000259" key="1">
    <source>
        <dbReference type="PROSITE" id="PS50835"/>
    </source>
</evidence>
<dbReference type="Gene3D" id="2.60.40.10">
    <property type="entry name" value="Immunoglobulins"/>
    <property type="match status" value="2"/>
</dbReference>
<dbReference type="InterPro" id="IPR013783">
    <property type="entry name" value="Ig-like_fold"/>
</dbReference>
<keyword evidence="3" id="KW-1185">Reference proteome</keyword>
<dbReference type="PANTHER" id="PTHR23279:SF6">
    <property type="entry name" value="DEFECTIVE PROBOSCIS EXTENSION RESPONSE 7, ISOFORM F"/>
    <property type="match status" value="1"/>
</dbReference>
<dbReference type="InterPro" id="IPR003598">
    <property type="entry name" value="Ig_sub2"/>
</dbReference>
<dbReference type="PROSITE" id="PS50835">
    <property type="entry name" value="IG_LIKE"/>
    <property type="match status" value="2"/>
</dbReference>
<dbReference type="SMART" id="SM00408">
    <property type="entry name" value="IGc2"/>
    <property type="match status" value="2"/>
</dbReference>
<dbReference type="PANTHER" id="PTHR23279">
    <property type="entry name" value="DEFECTIVE PROBOSCIS EXTENSION RESPONSE DPR -RELATED"/>
    <property type="match status" value="1"/>
</dbReference>
<dbReference type="Proteomes" id="UP001151699">
    <property type="component" value="Chromosome B"/>
</dbReference>